<protein>
    <recommendedName>
        <fullName evidence="4">PH domain-containing protein</fullName>
    </recommendedName>
</protein>
<organism evidence="2 3">
    <name type="scientific">Micromonospora auratinigra</name>
    <dbReference type="NCBI Taxonomy" id="261654"/>
    <lineage>
        <taxon>Bacteria</taxon>
        <taxon>Bacillati</taxon>
        <taxon>Actinomycetota</taxon>
        <taxon>Actinomycetes</taxon>
        <taxon>Micromonosporales</taxon>
        <taxon>Micromonosporaceae</taxon>
        <taxon>Micromonospora</taxon>
    </lineage>
</organism>
<evidence type="ECO:0000313" key="3">
    <source>
        <dbReference type="Proteomes" id="UP000199385"/>
    </source>
</evidence>
<sequence>MQEIVDAALRRQRATVLIALGVGLGTGLLLFWAKGVGGFVALLAPLPALAFVVLTLWHLFRAPGTAELRVDPGSRSFFSAPRRLPTLLAVLSGWLAFQAVDGVRQADEDRVLVLLAALAALVCVMSVLVSWSRVPFVAVTPEGLSIGAPRPQAVVPWVTLDQQAPARPPNGIDTVLRLTVTRPELTRRAGWWARKPFFVPVRELEVAPALLVDAIRYYVAHPEHRAAIGTPEEYARLRQALTAGR</sequence>
<evidence type="ECO:0000313" key="2">
    <source>
        <dbReference type="EMBL" id="SBT51539.1"/>
    </source>
</evidence>
<feature type="transmembrane region" description="Helical" evidence="1">
    <location>
        <begin position="14"/>
        <end position="33"/>
    </location>
</feature>
<dbReference type="PATRIC" id="fig|261654.4.peg.5291"/>
<reference evidence="3" key="1">
    <citation type="submission" date="2016-06" db="EMBL/GenBank/DDBJ databases">
        <authorList>
            <person name="Varghese N."/>
            <person name="Submissions Spin"/>
        </authorList>
    </citation>
    <scope>NUCLEOTIDE SEQUENCE [LARGE SCALE GENOMIC DNA]</scope>
    <source>
        <strain evidence="3">DSM 44815</strain>
    </source>
</reference>
<dbReference type="EMBL" id="LT594323">
    <property type="protein sequence ID" value="SBT51539.1"/>
    <property type="molecule type" value="Genomic_DNA"/>
</dbReference>
<keyword evidence="1" id="KW-1133">Transmembrane helix</keyword>
<keyword evidence="1" id="KW-0472">Membrane</keyword>
<evidence type="ECO:0008006" key="4">
    <source>
        <dbReference type="Google" id="ProtNLM"/>
    </source>
</evidence>
<dbReference type="OrthoDB" id="3405898at2"/>
<feature type="transmembrane region" description="Helical" evidence="1">
    <location>
        <begin position="39"/>
        <end position="60"/>
    </location>
</feature>
<dbReference type="RefSeq" id="WP_091669675.1">
    <property type="nucleotide sequence ID" value="NZ_LT594323.1"/>
</dbReference>
<keyword evidence="1" id="KW-0812">Transmembrane</keyword>
<keyword evidence="3" id="KW-1185">Reference proteome</keyword>
<proteinExistence type="predicted"/>
<dbReference type="AlphaFoldDB" id="A0A1A9A5S0"/>
<dbReference type="Proteomes" id="UP000199385">
    <property type="component" value="Chromosome I"/>
</dbReference>
<dbReference type="STRING" id="261654.GA0070611_5222"/>
<feature type="transmembrane region" description="Helical" evidence="1">
    <location>
        <begin position="112"/>
        <end position="131"/>
    </location>
</feature>
<gene>
    <name evidence="2" type="ORF">GA0070611_5222</name>
</gene>
<evidence type="ECO:0000256" key="1">
    <source>
        <dbReference type="SAM" id="Phobius"/>
    </source>
</evidence>
<accession>A0A1A9A5S0</accession>
<name>A0A1A9A5S0_9ACTN</name>